<evidence type="ECO:0000256" key="1">
    <source>
        <dbReference type="ARBA" id="ARBA00004141"/>
    </source>
</evidence>
<evidence type="ECO:0000256" key="2">
    <source>
        <dbReference type="ARBA" id="ARBA00022692"/>
    </source>
</evidence>
<evidence type="ECO:0000313" key="6">
    <source>
        <dbReference type="EMBL" id="EJF55873.1"/>
    </source>
</evidence>
<comment type="subcellular location">
    <subcellularLocation>
        <location evidence="1">Membrane</location>
        <topology evidence="1">Multi-pass membrane protein</topology>
    </subcellularLocation>
</comment>
<proteinExistence type="predicted"/>
<name>R7SJ17_DICSQ</name>
<evidence type="ECO:0008006" key="8">
    <source>
        <dbReference type="Google" id="ProtNLM"/>
    </source>
</evidence>
<dbReference type="AlphaFoldDB" id="R7SJ17"/>
<evidence type="ECO:0000256" key="3">
    <source>
        <dbReference type="ARBA" id="ARBA00022989"/>
    </source>
</evidence>
<dbReference type="GeneID" id="18834123"/>
<protein>
    <recommendedName>
        <fullName evidence="8">Tetraspanin Tsp2</fullName>
    </recommendedName>
</protein>
<organism evidence="6 7">
    <name type="scientific">Dichomitus squalens (strain LYAD-421)</name>
    <name type="common">Western red white-rot fungus</name>
    <dbReference type="NCBI Taxonomy" id="732165"/>
    <lineage>
        <taxon>Eukaryota</taxon>
        <taxon>Fungi</taxon>
        <taxon>Dikarya</taxon>
        <taxon>Basidiomycota</taxon>
        <taxon>Agaricomycotina</taxon>
        <taxon>Agaricomycetes</taxon>
        <taxon>Polyporales</taxon>
        <taxon>Polyporaceae</taxon>
        <taxon>Dichomitus</taxon>
    </lineage>
</organism>
<dbReference type="Pfam" id="PF00335">
    <property type="entry name" value="Tetraspanin"/>
    <property type="match status" value="1"/>
</dbReference>
<keyword evidence="4 5" id="KW-0472">Membrane</keyword>
<accession>R7SJ17</accession>
<feature type="transmembrane region" description="Helical" evidence="5">
    <location>
        <begin position="152"/>
        <end position="177"/>
    </location>
</feature>
<feature type="transmembrane region" description="Helical" evidence="5">
    <location>
        <begin position="312"/>
        <end position="336"/>
    </location>
</feature>
<dbReference type="RefSeq" id="XP_007371393.1">
    <property type="nucleotide sequence ID" value="XM_007371331.1"/>
</dbReference>
<keyword evidence="2 5" id="KW-0812">Transmembrane</keyword>
<reference evidence="6 7" key="1">
    <citation type="journal article" date="2012" name="Science">
        <title>The Paleozoic origin of enzymatic lignin decomposition reconstructed from 31 fungal genomes.</title>
        <authorList>
            <person name="Floudas D."/>
            <person name="Binder M."/>
            <person name="Riley R."/>
            <person name="Barry K."/>
            <person name="Blanchette R.A."/>
            <person name="Henrissat B."/>
            <person name="Martinez A.T."/>
            <person name="Otillar R."/>
            <person name="Spatafora J.W."/>
            <person name="Yadav J.S."/>
            <person name="Aerts A."/>
            <person name="Benoit I."/>
            <person name="Boyd A."/>
            <person name="Carlson A."/>
            <person name="Copeland A."/>
            <person name="Coutinho P.M."/>
            <person name="de Vries R.P."/>
            <person name="Ferreira P."/>
            <person name="Findley K."/>
            <person name="Foster B."/>
            <person name="Gaskell J."/>
            <person name="Glotzer D."/>
            <person name="Gorecki P."/>
            <person name="Heitman J."/>
            <person name="Hesse C."/>
            <person name="Hori C."/>
            <person name="Igarashi K."/>
            <person name="Jurgens J.A."/>
            <person name="Kallen N."/>
            <person name="Kersten P."/>
            <person name="Kohler A."/>
            <person name="Kuees U."/>
            <person name="Kumar T.K.A."/>
            <person name="Kuo A."/>
            <person name="LaButti K."/>
            <person name="Larrondo L.F."/>
            <person name="Lindquist E."/>
            <person name="Ling A."/>
            <person name="Lombard V."/>
            <person name="Lucas S."/>
            <person name="Lundell T."/>
            <person name="Martin R."/>
            <person name="McLaughlin D.J."/>
            <person name="Morgenstern I."/>
            <person name="Morin E."/>
            <person name="Murat C."/>
            <person name="Nagy L.G."/>
            <person name="Nolan M."/>
            <person name="Ohm R.A."/>
            <person name="Patyshakuliyeva A."/>
            <person name="Rokas A."/>
            <person name="Ruiz-Duenas F.J."/>
            <person name="Sabat G."/>
            <person name="Salamov A."/>
            <person name="Samejima M."/>
            <person name="Schmutz J."/>
            <person name="Slot J.C."/>
            <person name="St John F."/>
            <person name="Stenlid J."/>
            <person name="Sun H."/>
            <person name="Sun S."/>
            <person name="Syed K."/>
            <person name="Tsang A."/>
            <person name="Wiebenga A."/>
            <person name="Young D."/>
            <person name="Pisabarro A."/>
            <person name="Eastwood D.C."/>
            <person name="Martin F."/>
            <person name="Cullen D."/>
            <person name="Grigoriev I.V."/>
            <person name="Hibbett D.S."/>
        </authorList>
    </citation>
    <scope>NUCLEOTIDE SEQUENCE [LARGE SCALE GENOMIC DNA]</scope>
    <source>
        <strain evidence="6 7">LYAD-421 SS1</strain>
    </source>
</reference>
<gene>
    <name evidence="6" type="ORF">DICSQDRAFT_113783</name>
</gene>
<feature type="transmembrane region" description="Helical" evidence="5">
    <location>
        <begin position="221"/>
        <end position="243"/>
    </location>
</feature>
<dbReference type="GO" id="GO:0016020">
    <property type="term" value="C:membrane"/>
    <property type="evidence" value="ECO:0007669"/>
    <property type="project" value="UniProtKB-SubCell"/>
</dbReference>
<feature type="transmembrane region" description="Helical" evidence="5">
    <location>
        <begin position="189"/>
        <end position="215"/>
    </location>
</feature>
<dbReference type="EMBL" id="JH719494">
    <property type="protein sequence ID" value="EJF55873.1"/>
    <property type="molecule type" value="Genomic_DNA"/>
</dbReference>
<sequence length="416" mass="45480">MVSGANVMRGLTSYFPRLPALPFTLAFNPFRTRSRPIPARTESEGSTYSRQSTSTCRRSTVAFLQRLPQPRSLVVDTVHVPIPTALKDKRPLLLSTWSTSDKFTRKFPRPRALANESWLGPGASSVSTSGRTDEGGLGIDRPARWTPHKWCLVASVCTVLVYGSAGLVCAILTWFGAWKGADVAYVASYDLLVLLTLASSVLLLAALTGLSGALLNSRPLLALYALLLWPAFLALLLAAYPAYKRSAYALDRKLSRAWSEYYTPLGRLAIQDALHCCGFLTAAHDAAPSALCYPRTPLPGCKGALWRFQRAWLRTLCGALFALVPLHVLNILVALLCANHVTRTFGKGITPRRYRLSAEDVRADALGLMQVLRERGVGPLRRPGVARAGSSAASFREDKVRYGVEAERAGRAARRR</sequence>
<evidence type="ECO:0000313" key="7">
    <source>
        <dbReference type="Proteomes" id="UP000053319"/>
    </source>
</evidence>
<dbReference type="HOGENOM" id="CLU_054790_0_0_1"/>
<dbReference type="InterPro" id="IPR018499">
    <property type="entry name" value="Tetraspanin/Peripherin"/>
</dbReference>
<keyword evidence="3 5" id="KW-1133">Transmembrane helix</keyword>
<dbReference type="OMA" id="THKWPRP"/>
<evidence type="ECO:0000256" key="5">
    <source>
        <dbReference type="SAM" id="Phobius"/>
    </source>
</evidence>
<dbReference type="Proteomes" id="UP000053319">
    <property type="component" value="Unassembled WGS sequence"/>
</dbReference>
<dbReference type="KEGG" id="dsq:DICSQDRAFT_113783"/>
<evidence type="ECO:0000256" key="4">
    <source>
        <dbReference type="ARBA" id="ARBA00023136"/>
    </source>
</evidence>
<dbReference type="OrthoDB" id="2156690at2759"/>